<dbReference type="Proteomes" id="UP000515734">
    <property type="component" value="Chromosome"/>
</dbReference>
<evidence type="ECO:0000313" key="6">
    <source>
        <dbReference type="Proteomes" id="UP000515734"/>
    </source>
</evidence>
<dbReference type="Pfam" id="PF13439">
    <property type="entry name" value="Glyco_transf_4"/>
    <property type="match status" value="1"/>
</dbReference>
<reference evidence="5 6" key="1">
    <citation type="submission" date="2020-07" db="EMBL/GenBank/DDBJ databases">
        <title>Complete genome sequence of Mycolicibacterium litorale like strain isolated from cardiac implantable electronic device infection.</title>
        <authorList>
            <person name="Fukano H."/>
            <person name="Miyama H."/>
            <person name="Hoshino Y."/>
        </authorList>
    </citation>
    <scope>NUCLEOTIDE SEQUENCE [LARGE SCALE GENOMIC DNA]</scope>
    <source>
        <strain evidence="5 6">NIIDNTM18</strain>
    </source>
</reference>
<dbReference type="InterPro" id="IPR001296">
    <property type="entry name" value="Glyco_trans_1"/>
</dbReference>
<dbReference type="Pfam" id="PF00534">
    <property type="entry name" value="Glycos_transf_1"/>
    <property type="match status" value="1"/>
</dbReference>
<keyword evidence="1" id="KW-0328">Glycosyltransferase</keyword>
<feature type="domain" description="Glycosyl transferase family 1" evidence="3">
    <location>
        <begin position="220"/>
        <end position="383"/>
    </location>
</feature>
<dbReference type="CDD" id="cd03801">
    <property type="entry name" value="GT4_PimA-like"/>
    <property type="match status" value="1"/>
</dbReference>
<evidence type="ECO:0000259" key="4">
    <source>
        <dbReference type="Pfam" id="PF13439"/>
    </source>
</evidence>
<evidence type="ECO:0000313" key="5">
    <source>
        <dbReference type="EMBL" id="BCI55856.1"/>
    </source>
</evidence>
<proteinExistence type="predicted"/>
<evidence type="ECO:0000259" key="3">
    <source>
        <dbReference type="Pfam" id="PF00534"/>
    </source>
</evidence>
<dbReference type="InterPro" id="IPR028098">
    <property type="entry name" value="Glyco_trans_4-like_N"/>
</dbReference>
<dbReference type="GO" id="GO:0009103">
    <property type="term" value="P:lipopolysaccharide biosynthetic process"/>
    <property type="evidence" value="ECO:0007669"/>
    <property type="project" value="TreeGrafter"/>
</dbReference>
<evidence type="ECO:0000256" key="2">
    <source>
        <dbReference type="ARBA" id="ARBA00022679"/>
    </source>
</evidence>
<protein>
    <submittedName>
        <fullName evidence="5">Glycosyl transferase family 1</fullName>
    </submittedName>
</protein>
<gene>
    <name evidence="5" type="ORF">NIIDNTM18_51340</name>
</gene>
<evidence type="ECO:0000256" key="1">
    <source>
        <dbReference type="ARBA" id="ARBA00022676"/>
    </source>
</evidence>
<feature type="domain" description="Glycosyltransferase subfamily 4-like N-terminal" evidence="4">
    <location>
        <begin position="15"/>
        <end position="216"/>
    </location>
</feature>
<keyword evidence="2 5" id="KW-0808">Transferase</keyword>
<dbReference type="PANTHER" id="PTHR46401">
    <property type="entry name" value="GLYCOSYLTRANSFERASE WBBK-RELATED"/>
    <property type="match status" value="1"/>
</dbReference>
<dbReference type="RefSeq" id="WP_185293495.1">
    <property type="nucleotide sequence ID" value="NZ_AP023287.1"/>
</dbReference>
<dbReference type="GO" id="GO:0016757">
    <property type="term" value="F:glycosyltransferase activity"/>
    <property type="evidence" value="ECO:0007669"/>
    <property type="project" value="UniProtKB-KW"/>
</dbReference>
<dbReference type="AlphaFoldDB" id="A0A6S6PD18"/>
<sequence>MRIALLSYRSKTHCGGQGVYVRHLSRGLADLGHDVEVFSGQPYPEGLDPRVRLTKVPSLDLYREPDPFRVPRPSEIRDRIDLLELLTTWTAGFPEPKTFTMRVARLLSQRRGDFDVVHDNQSLGTGLLQIAATGLPVVATVHHPITRDKVVDVAAARWWRKPLVRRWYGFAEMQKQVARRIPELLTVSSSSATDIADDFGVSPEQLHVVPLGVDTELFRPADHRVSGRIIAIASADVPLKGISHLLHAVARLRVERNLDVQLVSKLEPNGPTEKLIAELGISDIVHSSSGLSDGELAALLASAEVACIPSLYEGFSLPAVEAMASGTPIVASRAGALPEVVGDDGECARLVAPGDVDELTLALGELLDSPTQRHRLGAAGRRRALDVFSWESVAAQTVSVYERAMAIC</sequence>
<organism evidence="5 6">
    <name type="scientific">Mycolicibacterium litorale</name>
    <dbReference type="NCBI Taxonomy" id="758802"/>
    <lineage>
        <taxon>Bacteria</taxon>
        <taxon>Bacillati</taxon>
        <taxon>Actinomycetota</taxon>
        <taxon>Actinomycetes</taxon>
        <taxon>Mycobacteriales</taxon>
        <taxon>Mycobacteriaceae</taxon>
        <taxon>Mycolicibacterium</taxon>
    </lineage>
</organism>
<dbReference type="EMBL" id="AP023287">
    <property type="protein sequence ID" value="BCI55856.1"/>
    <property type="molecule type" value="Genomic_DNA"/>
</dbReference>
<dbReference type="SUPFAM" id="SSF53756">
    <property type="entry name" value="UDP-Glycosyltransferase/glycogen phosphorylase"/>
    <property type="match status" value="1"/>
</dbReference>
<dbReference type="Gene3D" id="3.40.50.2000">
    <property type="entry name" value="Glycogen Phosphorylase B"/>
    <property type="match status" value="2"/>
</dbReference>
<dbReference type="PANTHER" id="PTHR46401:SF2">
    <property type="entry name" value="GLYCOSYLTRANSFERASE WBBK-RELATED"/>
    <property type="match status" value="1"/>
</dbReference>
<name>A0A6S6PD18_9MYCO</name>
<accession>A0A6S6PD18</accession>